<evidence type="ECO:0000313" key="1">
    <source>
        <dbReference type="EMBL" id="SPD88502.1"/>
    </source>
</evidence>
<keyword evidence="2" id="KW-1185">Reference proteome</keyword>
<sequence length="73" mass="7610">MPSPGAGWGQPTLVPGGTECLDVSNHMAVEWWLRKVAVPVAEATLSDPNRSMAAEDVRAYFVGGRSAGAGRAV</sequence>
<protein>
    <submittedName>
        <fullName evidence="1">Uncharacterized protein</fullName>
    </submittedName>
</protein>
<proteinExistence type="predicted"/>
<evidence type="ECO:0000313" key="2">
    <source>
        <dbReference type="Proteomes" id="UP000238164"/>
    </source>
</evidence>
<accession>A0A2N9JLN7</accession>
<dbReference type="AlphaFoldDB" id="A0A2N9JLN7"/>
<reference evidence="1 2" key="1">
    <citation type="submission" date="2018-02" db="EMBL/GenBank/DDBJ databases">
        <authorList>
            <person name="Cohen D.B."/>
            <person name="Kent A.D."/>
        </authorList>
    </citation>
    <scope>NUCLEOTIDE SEQUENCE [LARGE SCALE GENOMIC DNA]</scope>
    <source>
        <strain evidence="1">1</strain>
    </source>
</reference>
<organism evidence="1 2">
    <name type="scientific">Micropruina glycogenica</name>
    <dbReference type="NCBI Taxonomy" id="75385"/>
    <lineage>
        <taxon>Bacteria</taxon>
        <taxon>Bacillati</taxon>
        <taxon>Actinomycetota</taxon>
        <taxon>Actinomycetes</taxon>
        <taxon>Propionibacteriales</taxon>
        <taxon>Nocardioidaceae</taxon>
        <taxon>Micropruina</taxon>
    </lineage>
</organism>
<dbReference type="KEGG" id="mgg:MPLG2_3472"/>
<gene>
    <name evidence="1" type="ORF">MPLG2_3472</name>
</gene>
<name>A0A2N9JLN7_9ACTN</name>
<dbReference type="EMBL" id="LT985188">
    <property type="protein sequence ID" value="SPD88502.1"/>
    <property type="molecule type" value="Genomic_DNA"/>
</dbReference>
<dbReference type="Proteomes" id="UP000238164">
    <property type="component" value="Chromosome 1"/>
</dbReference>